<comment type="caution">
    <text evidence="7">The sequence shown here is derived from an EMBL/GenBank/DDBJ whole genome shotgun (WGS) entry which is preliminary data.</text>
</comment>
<dbReference type="RefSeq" id="WP_131866280.1">
    <property type="nucleotide sequence ID" value="NZ_SMCR01000007.1"/>
</dbReference>
<keyword evidence="7" id="KW-0456">Lyase</keyword>
<feature type="binding site" evidence="5">
    <location>
        <position position="117"/>
    </location>
    <ligand>
        <name>Mg(2+)</name>
        <dbReference type="ChEBI" id="CHEBI:18420"/>
    </ligand>
</feature>
<proteinExistence type="predicted"/>
<evidence type="ECO:0000256" key="4">
    <source>
        <dbReference type="PIRSR" id="PIRSR015582-1"/>
    </source>
</evidence>
<dbReference type="EMBL" id="SMCR01000007">
    <property type="protein sequence ID" value="TCV94462.1"/>
    <property type="molecule type" value="Genomic_DNA"/>
</dbReference>
<feature type="binding site" evidence="4">
    <location>
        <position position="117"/>
    </location>
    <ligand>
        <name>substrate</name>
    </ligand>
</feature>
<dbReference type="GO" id="GO:0006107">
    <property type="term" value="P:oxaloacetate metabolic process"/>
    <property type="evidence" value="ECO:0007669"/>
    <property type="project" value="TreeGrafter"/>
</dbReference>
<keyword evidence="8" id="KW-1185">Reference proteome</keyword>
<evidence type="ECO:0000313" key="8">
    <source>
        <dbReference type="Proteomes" id="UP000295719"/>
    </source>
</evidence>
<gene>
    <name evidence="7" type="ORF">EDC52_107205</name>
</gene>
<dbReference type="PANTHER" id="PTHR32308">
    <property type="entry name" value="LYASE BETA SUBUNIT, PUTATIVE (AFU_ORTHOLOGUE AFUA_4G13030)-RELATED"/>
    <property type="match status" value="1"/>
</dbReference>
<organism evidence="7 8">
    <name type="scientific">Biostraticola tofi</name>
    <dbReference type="NCBI Taxonomy" id="466109"/>
    <lineage>
        <taxon>Bacteria</taxon>
        <taxon>Pseudomonadati</taxon>
        <taxon>Pseudomonadota</taxon>
        <taxon>Gammaproteobacteria</taxon>
        <taxon>Enterobacterales</taxon>
        <taxon>Bruguierivoracaceae</taxon>
        <taxon>Biostraticola</taxon>
    </lineage>
</organism>
<keyword evidence="3 5" id="KW-0460">Magnesium</keyword>
<accession>A0A4R3YQ62</accession>
<evidence type="ECO:0000256" key="2">
    <source>
        <dbReference type="ARBA" id="ARBA00022723"/>
    </source>
</evidence>
<dbReference type="AlphaFoldDB" id="A0A4R3YQ62"/>
<feature type="binding site" evidence="4">
    <location>
        <position position="63"/>
    </location>
    <ligand>
        <name>substrate</name>
    </ligand>
</feature>
<dbReference type="Pfam" id="PF03328">
    <property type="entry name" value="HpcH_HpaI"/>
    <property type="match status" value="1"/>
</dbReference>
<name>A0A4R3YQ62_9GAMM</name>
<dbReference type="SUPFAM" id="SSF51621">
    <property type="entry name" value="Phosphoenolpyruvate/pyruvate domain"/>
    <property type="match status" value="1"/>
</dbReference>
<reference evidence="7 8" key="1">
    <citation type="submission" date="2019-03" db="EMBL/GenBank/DDBJ databases">
        <title>Genomic Encyclopedia of Type Strains, Phase IV (KMG-IV): sequencing the most valuable type-strain genomes for metagenomic binning, comparative biology and taxonomic classification.</title>
        <authorList>
            <person name="Goeker M."/>
        </authorList>
    </citation>
    <scope>NUCLEOTIDE SEQUENCE [LARGE SCALE GENOMIC DNA]</scope>
    <source>
        <strain evidence="7 8">DSM 19580</strain>
    </source>
</reference>
<dbReference type="PANTHER" id="PTHR32308:SF0">
    <property type="entry name" value="HPCH_HPAI ALDOLASE_CITRATE LYASE DOMAIN-CONTAINING PROTEIN"/>
    <property type="match status" value="1"/>
</dbReference>
<feature type="binding site" evidence="5">
    <location>
        <position position="144"/>
    </location>
    <ligand>
        <name>Mg(2+)</name>
        <dbReference type="ChEBI" id="CHEBI:18420"/>
    </ligand>
</feature>
<evidence type="ECO:0000256" key="3">
    <source>
        <dbReference type="ARBA" id="ARBA00022842"/>
    </source>
</evidence>
<evidence type="ECO:0000256" key="1">
    <source>
        <dbReference type="ARBA" id="ARBA00001946"/>
    </source>
</evidence>
<dbReference type="InterPro" id="IPR005000">
    <property type="entry name" value="Aldolase/citrate-lyase_domain"/>
</dbReference>
<feature type="domain" description="HpcH/HpaI aldolase/citrate lyase" evidence="6">
    <location>
        <begin position="4"/>
        <end position="213"/>
    </location>
</feature>
<evidence type="ECO:0000259" key="6">
    <source>
        <dbReference type="Pfam" id="PF03328"/>
    </source>
</evidence>
<dbReference type="InterPro" id="IPR040442">
    <property type="entry name" value="Pyrv_kinase-like_dom_sf"/>
</dbReference>
<dbReference type="GO" id="GO:0016829">
    <property type="term" value="F:lyase activity"/>
    <property type="evidence" value="ECO:0007669"/>
    <property type="project" value="UniProtKB-KW"/>
</dbReference>
<evidence type="ECO:0000313" key="7">
    <source>
        <dbReference type="EMBL" id="TCV94462.1"/>
    </source>
</evidence>
<dbReference type="GO" id="GO:0000287">
    <property type="term" value="F:magnesium ion binding"/>
    <property type="evidence" value="ECO:0007669"/>
    <property type="project" value="TreeGrafter"/>
</dbReference>
<dbReference type="InterPro" id="IPR011206">
    <property type="entry name" value="Citrate_lyase_beta/mcl1/mcl2"/>
</dbReference>
<dbReference type="PIRSF" id="PIRSF015582">
    <property type="entry name" value="Cit_lyase_B"/>
    <property type="match status" value="1"/>
</dbReference>
<dbReference type="InterPro" id="IPR015813">
    <property type="entry name" value="Pyrv/PenolPyrv_kinase-like_dom"/>
</dbReference>
<protein>
    <submittedName>
        <fullName evidence="7">Citrate lyase subunit beta/citryl-CoA lyase/(S)-citramalyl-CoA lyase</fullName>
    </submittedName>
</protein>
<evidence type="ECO:0000256" key="5">
    <source>
        <dbReference type="PIRSR" id="PIRSR015582-2"/>
    </source>
</evidence>
<keyword evidence="2 5" id="KW-0479">Metal-binding</keyword>
<sequence length="270" mass="29932">MNYRSWLCSPATHPGMVDKAISVQADIIHFDLEDSVSPENKQAARIALADQFRHPGHYSSAIRINPLNMRDGLDDLAFLKINNIVPDIIIVPKSCICRDASMVRDILGDVRLFAVIESISTHYELCQMKAPVPGLAGVIFGSADFSVSMNIAPQHFPSEMARLIKMEISLHAHRLGIMAIDAPCFALHDIDRLQTEILQARKFGFKGKIALHPRQVAAINRNFCDSNRDKSLAREIVDKAQQNITGPVFTLSDVLVGPPHLKHAKAIIED</sequence>
<dbReference type="OrthoDB" id="6831788at2"/>
<comment type="cofactor">
    <cofactor evidence="1">
        <name>Mg(2+)</name>
        <dbReference type="ChEBI" id="CHEBI:18420"/>
    </cofactor>
</comment>
<dbReference type="Proteomes" id="UP000295719">
    <property type="component" value="Unassembled WGS sequence"/>
</dbReference>
<dbReference type="Gene3D" id="3.20.20.60">
    <property type="entry name" value="Phosphoenolpyruvate-binding domains"/>
    <property type="match status" value="1"/>
</dbReference>